<evidence type="ECO:0000313" key="1">
    <source>
        <dbReference type="EMBL" id="MCY1719009.1"/>
    </source>
</evidence>
<name>A0A9X3J346_9BACT</name>
<dbReference type="AlphaFoldDB" id="A0A9X3J346"/>
<dbReference type="Gene3D" id="3.30.420.150">
    <property type="entry name" value="Exopolyphosphatase. Domain 2"/>
    <property type="match status" value="1"/>
</dbReference>
<dbReference type="Proteomes" id="UP001145087">
    <property type="component" value="Unassembled WGS sequence"/>
</dbReference>
<keyword evidence="2" id="KW-1185">Reference proteome</keyword>
<comment type="caution">
    <text evidence="1">The sequence shown here is derived from an EMBL/GenBank/DDBJ whole genome shotgun (WGS) entry which is preliminary data.</text>
</comment>
<accession>A0A9X3J346</accession>
<gene>
    <name evidence="1" type="ORF">OU798_01560</name>
</gene>
<dbReference type="SUPFAM" id="SSF53067">
    <property type="entry name" value="Actin-like ATPase domain"/>
    <property type="match status" value="1"/>
</dbReference>
<organism evidence="1 2">
    <name type="scientific">Draconibacterium aestuarii</name>
    <dbReference type="NCBI Taxonomy" id="2998507"/>
    <lineage>
        <taxon>Bacteria</taxon>
        <taxon>Pseudomonadati</taxon>
        <taxon>Bacteroidota</taxon>
        <taxon>Bacteroidia</taxon>
        <taxon>Marinilabiliales</taxon>
        <taxon>Prolixibacteraceae</taxon>
        <taxon>Draconibacterium</taxon>
    </lineage>
</organism>
<sequence length="174" mass="20221">MKNVQNVRTVHFDQLTLQFQYLKNNQLSEKITLKTGAQHIAESFFKQNLPAEAETEYAINFIEDELMSHKKLMNDNEKLVCADKSLMAIFERNGLKQGIVSREAVEYLFTQYAYVVLGASGFVQNVDVNRYDFAALLVLREIMHHLNFDEIEVIDSFRITNVSKISRMNNYMLN</sequence>
<dbReference type="InterPro" id="IPR043129">
    <property type="entry name" value="ATPase_NBD"/>
</dbReference>
<proteinExistence type="predicted"/>
<protein>
    <submittedName>
        <fullName evidence="1">Uncharacterized protein</fullName>
    </submittedName>
</protein>
<dbReference type="RefSeq" id="WP_343331346.1">
    <property type="nucleotide sequence ID" value="NZ_JAPOHD010000005.1"/>
</dbReference>
<evidence type="ECO:0000313" key="2">
    <source>
        <dbReference type="Proteomes" id="UP001145087"/>
    </source>
</evidence>
<reference evidence="1" key="1">
    <citation type="submission" date="2022-11" db="EMBL/GenBank/DDBJ databases">
        <title>Marilongibacter aestuarii gen. nov., sp. nov., isolated from tidal flat sediment.</title>
        <authorList>
            <person name="Jiayan W."/>
        </authorList>
    </citation>
    <scope>NUCLEOTIDE SEQUENCE</scope>
    <source>
        <strain evidence="1">Z1-6</strain>
    </source>
</reference>
<dbReference type="EMBL" id="JAPOHD010000005">
    <property type="protein sequence ID" value="MCY1719009.1"/>
    <property type="molecule type" value="Genomic_DNA"/>
</dbReference>